<proteinExistence type="predicted"/>
<keyword evidence="2" id="KW-1185">Reference proteome</keyword>
<organism evidence="1 2">
    <name type="scientific">Pistacia integerrima</name>
    <dbReference type="NCBI Taxonomy" id="434235"/>
    <lineage>
        <taxon>Eukaryota</taxon>
        <taxon>Viridiplantae</taxon>
        <taxon>Streptophyta</taxon>
        <taxon>Embryophyta</taxon>
        <taxon>Tracheophyta</taxon>
        <taxon>Spermatophyta</taxon>
        <taxon>Magnoliopsida</taxon>
        <taxon>eudicotyledons</taxon>
        <taxon>Gunneridae</taxon>
        <taxon>Pentapetalae</taxon>
        <taxon>rosids</taxon>
        <taxon>malvids</taxon>
        <taxon>Sapindales</taxon>
        <taxon>Anacardiaceae</taxon>
        <taxon>Pistacia</taxon>
    </lineage>
</organism>
<sequence length="27" mass="3158">MIIMKLTLRLFSTSLMTLLPFIAFKEV</sequence>
<dbReference type="EMBL" id="CM047738">
    <property type="protein sequence ID" value="KAJ0046636.1"/>
    <property type="molecule type" value="Genomic_DNA"/>
</dbReference>
<name>A0ACC0Z5S8_9ROSI</name>
<comment type="caution">
    <text evidence="1">The sequence shown here is derived from an EMBL/GenBank/DDBJ whole genome shotgun (WGS) entry which is preliminary data.</text>
</comment>
<protein>
    <submittedName>
        <fullName evidence="1">Uncharacterized protein</fullName>
    </submittedName>
</protein>
<gene>
    <name evidence="1" type="ORF">Pint_05543</name>
</gene>
<reference evidence="2" key="1">
    <citation type="journal article" date="2023" name="G3 (Bethesda)">
        <title>Genome assembly and association tests identify interacting loci associated with vigor, precocity, and sex in interspecific pistachio rootstocks.</title>
        <authorList>
            <person name="Palmer W."/>
            <person name="Jacygrad E."/>
            <person name="Sagayaradj S."/>
            <person name="Cavanaugh K."/>
            <person name="Han R."/>
            <person name="Bertier L."/>
            <person name="Beede B."/>
            <person name="Kafkas S."/>
            <person name="Golino D."/>
            <person name="Preece J."/>
            <person name="Michelmore R."/>
        </authorList>
    </citation>
    <scope>NUCLEOTIDE SEQUENCE [LARGE SCALE GENOMIC DNA]</scope>
</reference>
<accession>A0ACC0Z5S8</accession>
<evidence type="ECO:0000313" key="2">
    <source>
        <dbReference type="Proteomes" id="UP001163603"/>
    </source>
</evidence>
<dbReference type="Proteomes" id="UP001163603">
    <property type="component" value="Chromosome 3"/>
</dbReference>
<evidence type="ECO:0000313" key="1">
    <source>
        <dbReference type="EMBL" id="KAJ0046636.1"/>
    </source>
</evidence>